<dbReference type="SUPFAM" id="SSF54862">
    <property type="entry name" value="4Fe-4S ferredoxins"/>
    <property type="match status" value="1"/>
</dbReference>
<dbReference type="Gene3D" id="3.30.70.20">
    <property type="match status" value="1"/>
</dbReference>
<dbReference type="Pfam" id="PF13370">
    <property type="entry name" value="Fer4_13"/>
    <property type="match status" value="1"/>
</dbReference>
<dbReference type="GO" id="GO:0009055">
    <property type="term" value="F:electron transfer activity"/>
    <property type="evidence" value="ECO:0007669"/>
    <property type="project" value="UniProtKB-UniRule"/>
</dbReference>
<keyword evidence="4" id="KW-0249">Electron transport</keyword>
<dbReference type="PANTHER" id="PTHR44579:SF2">
    <property type="entry name" value="OS01G0730500 PROTEIN"/>
    <property type="match status" value="1"/>
</dbReference>
<evidence type="ECO:0000256" key="3">
    <source>
        <dbReference type="ARBA" id="ARBA00023014"/>
    </source>
</evidence>
<sequence>MAEVKVTEECIGCESCVEVCPDVFVMDEATGHAKATDPASTAPCVDEAIEICPVQAIVRE</sequence>
<keyword evidence="4" id="KW-0813">Transport</keyword>
<organism evidence="6">
    <name type="scientific">uncultured delta proteobacterium</name>
    <dbReference type="NCBI Taxonomy" id="34034"/>
    <lineage>
        <taxon>Bacteria</taxon>
        <taxon>Deltaproteobacteria</taxon>
        <taxon>environmental samples</taxon>
    </lineage>
</organism>
<protein>
    <recommendedName>
        <fullName evidence="4">Ferredoxin</fullName>
    </recommendedName>
</protein>
<dbReference type="PROSITE" id="PS00198">
    <property type="entry name" value="4FE4S_FER_1"/>
    <property type="match status" value="1"/>
</dbReference>
<proteinExistence type="predicted"/>
<dbReference type="InterPro" id="IPR017896">
    <property type="entry name" value="4Fe4S_Fe-S-bd"/>
</dbReference>
<dbReference type="InterPro" id="IPR001080">
    <property type="entry name" value="3Fe4S_ferredoxin"/>
</dbReference>
<dbReference type="EMBL" id="FLUQ01000001">
    <property type="protein sequence ID" value="SBV99640.1"/>
    <property type="molecule type" value="Genomic_DNA"/>
</dbReference>
<keyword evidence="3 4" id="KW-0411">Iron-sulfur</keyword>
<dbReference type="PROSITE" id="PS51379">
    <property type="entry name" value="4FE4S_FER_2"/>
    <property type="match status" value="1"/>
</dbReference>
<evidence type="ECO:0000256" key="2">
    <source>
        <dbReference type="ARBA" id="ARBA00023004"/>
    </source>
</evidence>
<evidence type="ECO:0000256" key="4">
    <source>
        <dbReference type="RuleBase" id="RU368020"/>
    </source>
</evidence>
<dbReference type="PANTHER" id="PTHR44579">
    <property type="entry name" value="OS01G0730500 PROTEIN"/>
    <property type="match status" value="1"/>
</dbReference>
<comment type="function">
    <text evidence="4">Ferredoxins are iron-sulfur proteins that transfer electrons in a wide variety of metabolic reactions.</text>
</comment>
<dbReference type="GO" id="GO:0051536">
    <property type="term" value="F:iron-sulfur cluster binding"/>
    <property type="evidence" value="ECO:0007669"/>
    <property type="project" value="UniProtKB-KW"/>
</dbReference>
<dbReference type="AlphaFoldDB" id="A0A212JJR1"/>
<dbReference type="GO" id="GO:0005506">
    <property type="term" value="F:iron ion binding"/>
    <property type="evidence" value="ECO:0007669"/>
    <property type="project" value="UniProtKB-UniRule"/>
</dbReference>
<evidence type="ECO:0000256" key="1">
    <source>
        <dbReference type="ARBA" id="ARBA00022723"/>
    </source>
</evidence>
<evidence type="ECO:0000313" key="6">
    <source>
        <dbReference type="EMBL" id="SBV99640.1"/>
    </source>
</evidence>
<keyword evidence="2 4" id="KW-0408">Iron</keyword>
<name>A0A212JJR1_9DELT</name>
<dbReference type="PRINTS" id="PR00352">
    <property type="entry name" value="3FE4SFRDOXIN"/>
</dbReference>
<gene>
    <name evidence="6" type="ORF">KL86DPRO_11638</name>
</gene>
<reference evidence="6" key="1">
    <citation type="submission" date="2016-04" db="EMBL/GenBank/DDBJ databases">
        <authorList>
            <person name="Evans L.H."/>
            <person name="Alamgir A."/>
            <person name="Owens N."/>
            <person name="Weber N.D."/>
            <person name="Virtaneva K."/>
            <person name="Barbian K."/>
            <person name="Babar A."/>
            <person name="Rosenke K."/>
        </authorList>
    </citation>
    <scope>NUCLEOTIDE SEQUENCE</scope>
    <source>
        <strain evidence="6">86</strain>
    </source>
</reference>
<feature type="domain" description="4Fe-4S ferredoxin-type" evidence="5">
    <location>
        <begin position="1"/>
        <end position="29"/>
    </location>
</feature>
<keyword evidence="1 4" id="KW-0479">Metal-binding</keyword>
<evidence type="ECO:0000259" key="5">
    <source>
        <dbReference type="PROSITE" id="PS51379"/>
    </source>
</evidence>
<accession>A0A212JJR1</accession>
<dbReference type="InterPro" id="IPR017900">
    <property type="entry name" value="4Fe4S_Fe_S_CS"/>
</dbReference>